<name>A0A6U6DK23_9STRA</name>
<proteinExistence type="predicted"/>
<evidence type="ECO:0000313" key="1">
    <source>
        <dbReference type="EMBL" id="CAE2221237.1"/>
    </source>
</evidence>
<evidence type="ECO:0000313" key="2">
    <source>
        <dbReference type="EMBL" id="CAE2221240.1"/>
    </source>
</evidence>
<dbReference type="EMBL" id="HBKQ01012372">
    <property type="protein sequence ID" value="CAE2221237.1"/>
    <property type="molecule type" value="Transcribed_RNA"/>
</dbReference>
<dbReference type="AlphaFoldDB" id="A0A6U6DK23"/>
<dbReference type="EMBL" id="HBKQ01012373">
    <property type="protein sequence ID" value="CAE2221240.1"/>
    <property type="molecule type" value="Transcribed_RNA"/>
</dbReference>
<sequence>MDSIDSTCMVAGDDAGNSTNLDVVLASDLRELLDLIEGECRALRAKDSLRRNNAANGSVSDSDNGESLHCRVNISSVKPGTLVVGTIDDDYIMICDKAGAWGENRDLSDHKLMDILEEIEDSCHKFRSAEELSCSTAVTCSSSEDGSSSQGDSLDPWLEQNCVKKTSFDEEAGGDNERNSLFAAACALRAGAEAWALKGRSKYAKKKKKKQKRLCKTTAQPVEKLRGPRIRQCKPIDPMEI</sequence>
<reference evidence="2" key="1">
    <citation type="submission" date="2021-01" db="EMBL/GenBank/DDBJ databases">
        <authorList>
            <person name="Corre E."/>
            <person name="Pelletier E."/>
            <person name="Niang G."/>
            <person name="Scheremetjew M."/>
            <person name="Finn R."/>
            <person name="Kale V."/>
            <person name="Holt S."/>
            <person name="Cochrane G."/>
            <person name="Meng A."/>
            <person name="Brown T."/>
            <person name="Cohen L."/>
        </authorList>
    </citation>
    <scope>NUCLEOTIDE SEQUENCE</scope>
    <source>
        <strain evidence="2">Isolate 1302-5</strain>
    </source>
</reference>
<gene>
    <name evidence="1" type="ORF">OAUR00152_LOCUS8424</name>
    <name evidence="2" type="ORF">OAUR00152_LOCUS8425</name>
</gene>
<organism evidence="2">
    <name type="scientific">Odontella aurita</name>
    <dbReference type="NCBI Taxonomy" id="265563"/>
    <lineage>
        <taxon>Eukaryota</taxon>
        <taxon>Sar</taxon>
        <taxon>Stramenopiles</taxon>
        <taxon>Ochrophyta</taxon>
        <taxon>Bacillariophyta</taxon>
        <taxon>Mediophyceae</taxon>
        <taxon>Biddulphiophycidae</taxon>
        <taxon>Eupodiscales</taxon>
        <taxon>Odontellaceae</taxon>
        <taxon>Odontella</taxon>
    </lineage>
</organism>
<accession>A0A6U6DK23</accession>
<protein>
    <submittedName>
        <fullName evidence="2">Uncharacterized protein</fullName>
    </submittedName>
</protein>